<dbReference type="InterPro" id="IPR036291">
    <property type="entry name" value="NAD(P)-bd_dom_sf"/>
</dbReference>
<dbReference type="SMART" id="SM00823">
    <property type="entry name" value="PKS_PP"/>
    <property type="match status" value="1"/>
</dbReference>
<comment type="caution">
    <text evidence="4">The sequence shown here is derived from an EMBL/GenBank/DDBJ whole genome shotgun (WGS) entry which is preliminary data.</text>
</comment>
<feature type="domain" description="Polyketide synthase-like phosphopantetheine-binding" evidence="3">
    <location>
        <begin position="592"/>
        <end position="669"/>
    </location>
</feature>
<dbReference type="Pfam" id="PF00550">
    <property type="entry name" value="PP-binding"/>
    <property type="match status" value="1"/>
</dbReference>
<keyword evidence="1" id="KW-0596">Phosphopantetheine</keyword>
<name>A0A550BU52_9AGAR</name>
<dbReference type="InterPro" id="IPR013120">
    <property type="entry name" value="FAR_NAD-bd"/>
</dbReference>
<dbReference type="Gene3D" id="1.10.1200.10">
    <property type="entry name" value="ACP-like"/>
    <property type="match status" value="1"/>
</dbReference>
<dbReference type="Gene3D" id="3.40.50.12780">
    <property type="entry name" value="N-terminal domain of ligase-like"/>
    <property type="match status" value="1"/>
</dbReference>
<dbReference type="PANTHER" id="PTHR43439">
    <property type="entry name" value="PHENYLACETATE-COENZYME A LIGASE"/>
    <property type="match status" value="1"/>
</dbReference>
<reference evidence="4 5" key="1">
    <citation type="journal article" date="2019" name="New Phytol.">
        <title>Comparative genomics reveals unique wood-decay strategies and fruiting body development in the Schizophyllaceae.</title>
        <authorList>
            <person name="Almasi E."/>
            <person name="Sahu N."/>
            <person name="Krizsan K."/>
            <person name="Balint B."/>
            <person name="Kovacs G.M."/>
            <person name="Kiss B."/>
            <person name="Cseklye J."/>
            <person name="Drula E."/>
            <person name="Henrissat B."/>
            <person name="Nagy I."/>
            <person name="Chovatia M."/>
            <person name="Adam C."/>
            <person name="LaButti K."/>
            <person name="Lipzen A."/>
            <person name="Riley R."/>
            <person name="Grigoriev I.V."/>
            <person name="Nagy L.G."/>
        </authorList>
    </citation>
    <scope>NUCLEOTIDE SEQUENCE [LARGE SCALE GENOMIC DNA]</scope>
    <source>
        <strain evidence="4 5">NL-1724</strain>
    </source>
</reference>
<accession>A0A550BU52</accession>
<dbReference type="Pfam" id="PF07993">
    <property type="entry name" value="NAD_binding_4"/>
    <property type="match status" value="1"/>
</dbReference>
<dbReference type="InterPro" id="IPR000873">
    <property type="entry name" value="AMP-dep_synth/lig_dom"/>
</dbReference>
<dbReference type="EMBL" id="VDMD01000081">
    <property type="protein sequence ID" value="TRM56071.1"/>
    <property type="molecule type" value="Genomic_DNA"/>
</dbReference>
<keyword evidence="5" id="KW-1185">Reference proteome</keyword>
<proteinExistence type="predicted"/>
<dbReference type="AlphaFoldDB" id="A0A550BU52"/>
<evidence type="ECO:0000313" key="5">
    <source>
        <dbReference type="Proteomes" id="UP000320762"/>
    </source>
</evidence>
<dbReference type="SUPFAM" id="SSF51735">
    <property type="entry name" value="NAD(P)-binding Rossmann-fold domains"/>
    <property type="match status" value="1"/>
</dbReference>
<dbReference type="OrthoDB" id="429813at2759"/>
<dbReference type="GO" id="GO:0031177">
    <property type="term" value="F:phosphopantetheine binding"/>
    <property type="evidence" value="ECO:0007669"/>
    <property type="project" value="InterPro"/>
</dbReference>
<dbReference type="InterPro" id="IPR051414">
    <property type="entry name" value="Adenylate-forming_Reductase"/>
</dbReference>
<sequence>MGAQSSTKPEATSPDFIHVPLEAGLSFAGAADFHRKHNPDYACFAYAEADGTVREITYLEFGRAVHRAAHALRPQQQGEPGAVVAFIALSDTLVYHPITVGLIKAGLVPFPISPRLSAPAVANLLRSSGAHRLVTTQHTLHALIADTKAELGADYPLVIDEVPALDVLFPRLAEETVADAFVPYPDAEAAKTPEDYAIYLHSSGSTGFPKAIAHTRASMSGWTRLASMTDMRRFDPRPLFATHILPPFHTMGLSTQVISTLFGGVAAALFPPVVKTSHDMPPPPTPDSMLAAARASGSTAMVMVPAYLQLWASDPEAVEYLQGLQVVGFAGGPLSDATGDALAAAGVKLRSVYGATEFGVPSHLMPTSEEDWKEWRWVELDRNAMSTWEGQGDGSEELIVEATEGHWHQPAAHNMTHRPGYATNDLLCCHPTKPHLRRVVGRKDDVIVHSTSEKTVPAPIEGTVLTSPLVAAAVMFGRGRDEAGILIEPAPAHAIDPTDDAQVAAYRNAVWPVVEEANRSAPGYSRIFKELILVTSRGKPLPRTEKNTVMRKLALQVYNDEIENIYEVIENHATTGEDGVQPPVTWDAPVVRNWLSAHVRDITGRDMDASADLFEQGFDSLNATVLRLRILGALKADVIASSTARDISQNVVYEYPTVNKLASLLVKLVRGEARVVPVADAPDAIVKMAAKYSEGLPGYVDASTLPKYVTAKAAPLKVPATVLLTGTTGNLGAEILALLLGDARVSRVYTLDRAGSARALERQRVRFVDKGLNVELLASSKLVTLEGDVCEERLGQSEAVYAEMLDAVNVIIHAAWRLDFNLGLGAFESSIRGTRTLVDFALQARYAETLRFLFTSSIASARGWDAASGGPVPEELIDNPAVSVLGGGYGQSKYVAERVLAASRLAFSSVRVGQVSGGRPRGAWATTDWFPILVKTSLALGALPGDEQPVAWLSMDAVATTLVDAAFANTALSPSHNAVHPRPVPWSRMITNVQSSLKTVLQRDIPVVPFPEWFAKLEAVAGEPNLDAREVPGVKLLEFFRGVSAGDVQGMEFAADKLQAVSEALRIVQPLGQADADAWVKYWSGSGLLA</sequence>
<keyword evidence="2" id="KW-0597">Phosphoprotein</keyword>
<dbReference type="Gene3D" id="3.40.50.720">
    <property type="entry name" value="NAD(P)-binding Rossmann-like Domain"/>
    <property type="match status" value="1"/>
</dbReference>
<evidence type="ECO:0000313" key="4">
    <source>
        <dbReference type="EMBL" id="TRM56071.1"/>
    </source>
</evidence>
<dbReference type="PANTHER" id="PTHR43439:SF2">
    <property type="entry name" value="ENZYME, PUTATIVE (JCVI)-RELATED"/>
    <property type="match status" value="1"/>
</dbReference>
<evidence type="ECO:0000256" key="1">
    <source>
        <dbReference type="ARBA" id="ARBA00022450"/>
    </source>
</evidence>
<dbReference type="SUPFAM" id="SSF47336">
    <property type="entry name" value="ACP-like"/>
    <property type="match status" value="1"/>
</dbReference>
<evidence type="ECO:0000256" key="2">
    <source>
        <dbReference type="ARBA" id="ARBA00022553"/>
    </source>
</evidence>
<gene>
    <name evidence="4" type="ORF">BD626DRAFT_576152</name>
</gene>
<dbReference type="Proteomes" id="UP000320762">
    <property type="component" value="Unassembled WGS sequence"/>
</dbReference>
<dbReference type="Pfam" id="PF00501">
    <property type="entry name" value="AMP-binding"/>
    <property type="match status" value="1"/>
</dbReference>
<dbReference type="InterPro" id="IPR020845">
    <property type="entry name" value="AMP-binding_CS"/>
</dbReference>
<organism evidence="4 5">
    <name type="scientific">Schizophyllum amplum</name>
    <dbReference type="NCBI Taxonomy" id="97359"/>
    <lineage>
        <taxon>Eukaryota</taxon>
        <taxon>Fungi</taxon>
        <taxon>Dikarya</taxon>
        <taxon>Basidiomycota</taxon>
        <taxon>Agaricomycotina</taxon>
        <taxon>Agaricomycetes</taxon>
        <taxon>Agaricomycetidae</taxon>
        <taxon>Agaricales</taxon>
        <taxon>Schizophyllaceae</taxon>
        <taxon>Schizophyllum</taxon>
    </lineage>
</organism>
<dbReference type="PROSITE" id="PS00455">
    <property type="entry name" value="AMP_BINDING"/>
    <property type="match status" value="1"/>
</dbReference>
<dbReference type="InterPro" id="IPR036736">
    <property type="entry name" value="ACP-like_sf"/>
</dbReference>
<dbReference type="InterPro" id="IPR020806">
    <property type="entry name" value="PKS_PP-bd"/>
</dbReference>
<dbReference type="Pfam" id="PF23562">
    <property type="entry name" value="AMP-binding_C_3"/>
    <property type="match status" value="1"/>
</dbReference>
<dbReference type="InterPro" id="IPR009081">
    <property type="entry name" value="PP-bd_ACP"/>
</dbReference>
<protein>
    <recommendedName>
        <fullName evidence="3">Polyketide synthase-like phosphopantetheine-binding domain-containing protein</fullName>
    </recommendedName>
</protein>
<dbReference type="STRING" id="97359.A0A550BU52"/>
<dbReference type="InterPro" id="IPR042099">
    <property type="entry name" value="ANL_N_sf"/>
</dbReference>
<dbReference type="SUPFAM" id="SSF56801">
    <property type="entry name" value="Acetyl-CoA synthetase-like"/>
    <property type="match status" value="1"/>
</dbReference>
<evidence type="ECO:0000259" key="3">
    <source>
        <dbReference type="SMART" id="SM00823"/>
    </source>
</evidence>